<keyword evidence="6 8" id="KW-1133">Transmembrane helix</keyword>
<feature type="transmembrane region" description="Helical" evidence="8">
    <location>
        <begin position="144"/>
        <end position="169"/>
    </location>
</feature>
<dbReference type="Pfam" id="PF13231">
    <property type="entry name" value="PMT_2"/>
    <property type="match status" value="1"/>
</dbReference>
<evidence type="ECO:0000256" key="2">
    <source>
        <dbReference type="ARBA" id="ARBA00022475"/>
    </source>
</evidence>
<dbReference type="EMBL" id="QEFD01000031">
    <property type="protein sequence ID" value="PVU77410.1"/>
    <property type="molecule type" value="Genomic_DNA"/>
</dbReference>
<dbReference type="GO" id="GO:0016763">
    <property type="term" value="F:pentosyltransferase activity"/>
    <property type="evidence" value="ECO:0007669"/>
    <property type="project" value="TreeGrafter"/>
</dbReference>
<evidence type="ECO:0000256" key="8">
    <source>
        <dbReference type="SAM" id="Phobius"/>
    </source>
</evidence>
<sequence length="388" mass="44311">MSRKYVDILFYSLLAVIVATYTYFTIKTFLPINAYIGDEVWYPTAAYNMLKLIFHISPPMYFPYPAKPGIETFINICHPPLAKYIMDIFIIVMGYYPLSWRLPSWIIGDLILITGFFFTRDILGKDLIGNLGGIFTSIILASCPNLWVLHGIAMLDIYVAFFSFLSLYFLLKNKLLLSAIFLGLAIASKEPAVMLIFPALYYIGEIERKPIKRAYLGLGIPAFVYLIISLPIIIYEGGPLAWLHAKIANTVVWDISNGHISLDAVTQISEPWDWFLNIHPFNMGHGFYANVNPIIMILWAVTTPLAFVMKNLKMIITTMFAWSEWLGFVLVYVLGNHTQFSFYVTDFAPFVDSYVVISLFMIARKFYIKKGEEKNIEENKQNYSGGIS</sequence>
<keyword evidence="3" id="KW-0328">Glycosyltransferase</keyword>
<dbReference type="AlphaFoldDB" id="A0A2T9XBC4"/>
<feature type="transmembrane region" description="Helical" evidence="8">
    <location>
        <begin position="6"/>
        <end position="24"/>
    </location>
</feature>
<dbReference type="Proteomes" id="UP000245638">
    <property type="component" value="Unassembled WGS sequence"/>
</dbReference>
<protein>
    <submittedName>
        <fullName evidence="10">Glycosyltransferase</fullName>
    </submittedName>
</protein>
<evidence type="ECO:0000256" key="4">
    <source>
        <dbReference type="ARBA" id="ARBA00022679"/>
    </source>
</evidence>
<feature type="transmembrane region" description="Helical" evidence="8">
    <location>
        <begin position="340"/>
        <end position="362"/>
    </location>
</feature>
<feature type="transmembrane region" description="Helical" evidence="8">
    <location>
        <begin position="215"/>
        <end position="235"/>
    </location>
</feature>
<evidence type="ECO:0000313" key="10">
    <source>
        <dbReference type="EMBL" id="PVU77410.1"/>
    </source>
</evidence>
<evidence type="ECO:0000256" key="1">
    <source>
        <dbReference type="ARBA" id="ARBA00004651"/>
    </source>
</evidence>
<feature type="transmembrane region" description="Helical" evidence="8">
    <location>
        <begin position="315"/>
        <end position="334"/>
    </location>
</feature>
<keyword evidence="7 8" id="KW-0472">Membrane</keyword>
<proteinExistence type="predicted"/>
<evidence type="ECO:0000256" key="6">
    <source>
        <dbReference type="ARBA" id="ARBA00022989"/>
    </source>
</evidence>
<organism evidence="10 11">
    <name type="scientific">Acidianus hospitalis</name>
    <dbReference type="NCBI Taxonomy" id="563177"/>
    <lineage>
        <taxon>Archaea</taxon>
        <taxon>Thermoproteota</taxon>
        <taxon>Thermoprotei</taxon>
        <taxon>Sulfolobales</taxon>
        <taxon>Sulfolobaceae</taxon>
        <taxon>Acidianus</taxon>
    </lineage>
</organism>
<keyword evidence="4 10" id="KW-0808">Transferase</keyword>
<feature type="transmembrane region" description="Helical" evidence="8">
    <location>
        <begin position="104"/>
        <end position="123"/>
    </location>
</feature>
<keyword evidence="2" id="KW-1003">Cell membrane</keyword>
<evidence type="ECO:0000259" key="9">
    <source>
        <dbReference type="Pfam" id="PF13231"/>
    </source>
</evidence>
<dbReference type="InterPro" id="IPR050297">
    <property type="entry name" value="LipidA_mod_glycosyltrf_83"/>
</dbReference>
<accession>A0A2T9XBC4</accession>
<dbReference type="PANTHER" id="PTHR33908:SF11">
    <property type="entry name" value="MEMBRANE PROTEIN"/>
    <property type="match status" value="1"/>
</dbReference>
<keyword evidence="5 8" id="KW-0812">Transmembrane</keyword>
<dbReference type="PANTHER" id="PTHR33908">
    <property type="entry name" value="MANNOSYLTRANSFERASE YKCB-RELATED"/>
    <property type="match status" value="1"/>
</dbReference>
<comment type="caution">
    <text evidence="10">The sequence shown here is derived from an EMBL/GenBank/DDBJ whole genome shotgun (WGS) entry which is preliminary data.</text>
</comment>
<evidence type="ECO:0000256" key="3">
    <source>
        <dbReference type="ARBA" id="ARBA00022676"/>
    </source>
</evidence>
<feature type="transmembrane region" description="Helical" evidence="8">
    <location>
        <begin position="287"/>
        <end position="308"/>
    </location>
</feature>
<name>A0A2T9XBC4_9CREN</name>
<evidence type="ECO:0000313" key="11">
    <source>
        <dbReference type="Proteomes" id="UP000245638"/>
    </source>
</evidence>
<dbReference type="InterPro" id="IPR038731">
    <property type="entry name" value="RgtA/B/C-like"/>
</dbReference>
<gene>
    <name evidence="10" type="ORF">DDW13_00900</name>
</gene>
<feature type="transmembrane region" description="Helical" evidence="8">
    <location>
        <begin position="175"/>
        <end position="203"/>
    </location>
</feature>
<dbReference type="GO" id="GO:0005886">
    <property type="term" value="C:plasma membrane"/>
    <property type="evidence" value="ECO:0007669"/>
    <property type="project" value="UniProtKB-SubCell"/>
</dbReference>
<comment type="subcellular location">
    <subcellularLocation>
        <location evidence="1">Cell membrane</location>
        <topology evidence="1">Multi-pass membrane protein</topology>
    </subcellularLocation>
</comment>
<feature type="domain" description="Glycosyltransferase RgtA/B/C/D-like" evidence="9">
    <location>
        <begin position="78"/>
        <end position="234"/>
    </location>
</feature>
<evidence type="ECO:0000256" key="7">
    <source>
        <dbReference type="ARBA" id="ARBA00023136"/>
    </source>
</evidence>
<dbReference type="GO" id="GO:0008610">
    <property type="term" value="P:lipid biosynthetic process"/>
    <property type="evidence" value="ECO:0007669"/>
    <property type="project" value="UniProtKB-ARBA"/>
</dbReference>
<reference evidence="10 11" key="1">
    <citation type="journal article" date="2015" name="Appl. Environ. Microbiol.">
        <title>Nanoarchaeota, Their Sulfolobales Host, and Nanoarchaeota Virus Distribution across Yellowstone National Park Hot Springs.</title>
        <authorList>
            <person name="Munson-McGee J.H."/>
            <person name="Field E.K."/>
            <person name="Bateson M."/>
            <person name="Rooney C."/>
            <person name="Stepanauskas R."/>
            <person name="Young M.J."/>
        </authorList>
    </citation>
    <scope>NUCLEOTIDE SEQUENCE [LARGE SCALE GENOMIC DNA]</scope>
    <source>
        <strain evidence="10">SCGC AC-742_N10</strain>
    </source>
</reference>
<evidence type="ECO:0000256" key="5">
    <source>
        <dbReference type="ARBA" id="ARBA00022692"/>
    </source>
</evidence>